<evidence type="ECO:0000313" key="4">
    <source>
        <dbReference type="EMBL" id="KAG8623573.1"/>
    </source>
</evidence>
<feature type="domain" description="DUF7707" evidence="3">
    <location>
        <begin position="22"/>
        <end position="117"/>
    </location>
</feature>
<reference evidence="4" key="1">
    <citation type="submission" date="2021-07" db="EMBL/GenBank/DDBJ databases">
        <title>Elsinoe batatas strain:CRI-CJ2 Genome sequencing and assembly.</title>
        <authorList>
            <person name="Huang L."/>
        </authorList>
    </citation>
    <scope>NUCLEOTIDE SEQUENCE</scope>
    <source>
        <strain evidence="4">CRI-CJ2</strain>
    </source>
</reference>
<evidence type="ECO:0000256" key="1">
    <source>
        <dbReference type="SAM" id="MobiDB-lite"/>
    </source>
</evidence>
<proteinExistence type="predicted"/>
<dbReference type="EMBL" id="JAESVG020000010">
    <property type="protein sequence ID" value="KAG8623573.1"/>
    <property type="molecule type" value="Genomic_DNA"/>
</dbReference>
<accession>A0A8K0L0H9</accession>
<dbReference type="OrthoDB" id="2121879at2759"/>
<dbReference type="PANTHER" id="PTHR38118:SF2">
    <property type="entry name" value="CDP-ALCOHOL PHOSPHATIDYLTRANSFERASE PROTEIN"/>
    <property type="match status" value="1"/>
</dbReference>
<dbReference type="AlphaFoldDB" id="A0A8K0L0H9"/>
<dbReference type="InterPro" id="IPR056124">
    <property type="entry name" value="DUF7707"/>
</dbReference>
<feature type="chain" id="PRO_5035420667" description="DUF7707 domain-containing protein" evidence="2">
    <location>
        <begin position="20"/>
        <end position="190"/>
    </location>
</feature>
<name>A0A8K0L0H9_9PEZI</name>
<keyword evidence="2" id="KW-0732">Signal</keyword>
<evidence type="ECO:0000313" key="5">
    <source>
        <dbReference type="Proteomes" id="UP000809789"/>
    </source>
</evidence>
<feature type="region of interest" description="Disordered" evidence="1">
    <location>
        <begin position="122"/>
        <end position="156"/>
    </location>
</feature>
<evidence type="ECO:0000259" key="3">
    <source>
        <dbReference type="Pfam" id="PF24808"/>
    </source>
</evidence>
<organism evidence="4 5">
    <name type="scientific">Elsinoe batatas</name>
    <dbReference type="NCBI Taxonomy" id="2601811"/>
    <lineage>
        <taxon>Eukaryota</taxon>
        <taxon>Fungi</taxon>
        <taxon>Dikarya</taxon>
        <taxon>Ascomycota</taxon>
        <taxon>Pezizomycotina</taxon>
        <taxon>Dothideomycetes</taxon>
        <taxon>Dothideomycetidae</taxon>
        <taxon>Myriangiales</taxon>
        <taxon>Elsinoaceae</taxon>
        <taxon>Elsinoe</taxon>
    </lineage>
</organism>
<dbReference type="Proteomes" id="UP000809789">
    <property type="component" value="Unassembled WGS sequence"/>
</dbReference>
<feature type="signal peptide" evidence="2">
    <location>
        <begin position="1"/>
        <end position="19"/>
    </location>
</feature>
<sequence length="190" mass="19052">MLYTSLLVTASAFVASVTAQIQINPGTVPQAERNGWCDAQRNTCPVICQNGTTSNTCDPNTLQYNCLCVSGATPNISDYTQTLPFFVCQTSIAQCVAATTDASVQARCRDITCGSRNASAETATTSSAAPSSTSASSQTSSAASSPTGSAASASSSAPAATGAASALAAARDYGTPALMAGMLAIFGFAM</sequence>
<comment type="caution">
    <text evidence="4">The sequence shown here is derived from an EMBL/GenBank/DDBJ whole genome shotgun (WGS) entry which is preliminary data.</text>
</comment>
<dbReference type="Pfam" id="PF24808">
    <property type="entry name" value="DUF7707"/>
    <property type="match status" value="1"/>
</dbReference>
<dbReference type="PANTHER" id="PTHR38118">
    <property type="entry name" value="ANCHORED CELL WALL PROTEIN 11-RELATED"/>
    <property type="match status" value="1"/>
</dbReference>
<gene>
    <name evidence="4" type="ORF">KVT40_008549</name>
</gene>
<protein>
    <recommendedName>
        <fullName evidence="3">DUF7707 domain-containing protein</fullName>
    </recommendedName>
</protein>
<evidence type="ECO:0000256" key="2">
    <source>
        <dbReference type="SAM" id="SignalP"/>
    </source>
</evidence>
<keyword evidence="5" id="KW-1185">Reference proteome</keyword>